<dbReference type="RefSeq" id="WP_208010249.1">
    <property type="nucleotide sequence ID" value="NZ_CP071796.1"/>
</dbReference>
<accession>A0A975H4G6</accession>
<gene>
    <name evidence="3" type="ORF">J1M35_05520</name>
</gene>
<dbReference type="EMBL" id="CP071796">
    <property type="protein sequence ID" value="QTD46350.1"/>
    <property type="molecule type" value="Genomic_DNA"/>
</dbReference>
<keyword evidence="4" id="KW-1185">Reference proteome</keyword>
<proteinExistence type="predicted"/>
<reference evidence="3" key="1">
    <citation type="submission" date="2021-03" db="EMBL/GenBank/DDBJ databases">
        <title>Ottowia sp. 27C isolated from the cloaca of a Giant Asian pond turtle (Heosemys grandis).</title>
        <authorList>
            <person name="Spergser J."/>
            <person name="Busse H.-J."/>
        </authorList>
    </citation>
    <scope>NUCLEOTIDE SEQUENCE</scope>
    <source>
        <strain evidence="3">27C</strain>
    </source>
</reference>
<feature type="region of interest" description="Disordered" evidence="1">
    <location>
        <begin position="1"/>
        <end position="32"/>
    </location>
</feature>
<feature type="domain" description="DUF5681" evidence="2">
    <location>
        <begin position="12"/>
        <end position="88"/>
    </location>
</feature>
<name>A0A975H4G6_9BURK</name>
<organism evidence="3 4">
    <name type="scientific">Ottowia testudinis</name>
    <dbReference type="NCBI Taxonomy" id="2816950"/>
    <lineage>
        <taxon>Bacteria</taxon>
        <taxon>Pseudomonadati</taxon>
        <taxon>Pseudomonadota</taxon>
        <taxon>Betaproteobacteria</taxon>
        <taxon>Burkholderiales</taxon>
        <taxon>Comamonadaceae</taxon>
        <taxon>Ottowia</taxon>
    </lineage>
</organism>
<dbReference type="Pfam" id="PF18932">
    <property type="entry name" value="DUF5681"/>
    <property type="match status" value="1"/>
</dbReference>
<sequence length="122" mass="13163">MSYEIGYRRPPKDSQFQKGKSGNPKGRPKGSKNFLTLLTKELDQKITVNENGRKKTITRQHAIVKRMVSGALSGDSKATLTLLDVLKRTGGLDASSGSEPSLGFDPAEVLAAYLARQGQSGN</sequence>
<evidence type="ECO:0000256" key="1">
    <source>
        <dbReference type="SAM" id="MobiDB-lite"/>
    </source>
</evidence>
<evidence type="ECO:0000313" key="4">
    <source>
        <dbReference type="Proteomes" id="UP000663903"/>
    </source>
</evidence>
<feature type="compositionally biased region" description="Basic and acidic residues" evidence="1">
    <location>
        <begin position="1"/>
        <end position="12"/>
    </location>
</feature>
<dbReference type="Proteomes" id="UP000663903">
    <property type="component" value="Chromosome"/>
</dbReference>
<dbReference type="KEGG" id="otd:J1M35_05520"/>
<dbReference type="AlphaFoldDB" id="A0A975H4G6"/>
<dbReference type="InterPro" id="IPR043736">
    <property type="entry name" value="DUF5681"/>
</dbReference>
<evidence type="ECO:0000259" key="2">
    <source>
        <dbReference type="Pfam" id="PF18932"/>
    </source>
</evidence>
<protein>
    <recommendedName>
        <fullName evidence="2">DUF5681 domain-containing protein</fullName>
    </recommendedName>
</protein>
<evidence type="ECO:0000313" key="3">
    <source>
        <dbReference type="EMBL" id="QTD46350.1"/>
    </source>
</evidence>